<comment type="caution">
    <text evidence="8">The sequence shown here is derived from an EMBL/GenBank/DDBJ whole genome shotgun (WGS) entry which is preliminary data.</text>
</comment>
<evidence type="ECO:0000256" key="2">
    <source>
        <dbReference type="ARBA" id="ARBA00023125"/>
    </source>
</evidence>
<keyword evidence="3" id="KW-0233">DNA recombination</keyword>
<dbReference type="GO" id="GO:0015074">
    <property type="term" value="P:DNA integration"/>
    <property type="evidence" value="ECO:0007669"/>
    <property type="project" value="UniProtKB-KW"/>
</dbReference>
<dbReference type="GO" id="GO:0003677">
    <property type="term" value="F:DNA binding"/>
    <property type="evidence" value="ECO:0007669"/>
    <property type="project" value="UniProtKB-UniRule"/>
</dbReference>
<dbReference type="InterPro" id="IPR011010">
    <property type="entry name" value="DNA_brk_join_enz"/>
</dbReference>
<evidence type="ECO:0000256" key="4">
    <source>
        <dbReference type="PROSITE-ProRule" id="PRU01248"/>
    </source>
</evidence>
<gene>
    <name evidence="8" type="ORF">J9259_09675</name>
</gene>
<feature type="compositionally biased region" description="Basic residues" evidence="5">
    <location>
        <begin position="1"/>
        <end position="10"/>
    </location>
</feature>
<keyword evidence="2 4" id="KW-0238">DNA-binding</keyword>
<evidence type="ECO:0000313" key="9">
    <source>
        <dbReference type="Proteomes" id="UP000716004"/>
    </source>
</evidence>
<dbReference type="SUPFAM" id="SSF56349">
    <property type="entry name" value="DNA breaking-rejoining enzymes"/>
    <property type="match status" value="1"/>
</dbReference>
<dbReference type="PANTHER" id="PTHR30349:SF41">
    <property type="entry name" value="INTEGRASE_RECOMBINASE PROTEIN MJ0367-RELATED"/>
    <property type="match status" value="1"/>
</dbReference>
<organism evidence="8 9">
    <name type="scientific">Candidatus Sysuiplasma superficiale</name>
    <dbReference type="NCBI Taxonomy" id="2823368"/>
    <lineage>
        <taxon>Archaea</taxon>
        <taxon>Methanobacteriati</taxon>
        <taxon>Thermoplasmatota</taxon>
        <taxon>Thermoplasmata</taxon>
        <taxon>Candidatus Sysuiplasmatales</taxon>
        <taxon>Candidatus Sysuiplasmataceae</taxon>
        <taxon>Candidatus Sysuiplasma</taxon>
    </lineage>
</organism>
<keyword evidence="1" id="KW-0229">DNA integration</keyword>
<dbReference type="GO" id="GO:0006310">
    <property type="term" value="P:DNA recombination"/>
    <property type="evidence" value="ECO:0007669"/>
    <property type="project" value="UniProtKB-KW"/>
</dbReference>
<accession>A0A8J7YLC3</accession>
<dbReference type="AlphaFoldDB" id="A0A8J7YLC3"/>
<dbReference type="Proteomes" id="UP000716004">
    <property type="component" value="Unassembled WGS sequence"/>
</dbReference>
<name>A0A8J7YLC3_9ARCH</name>
<feature type="domain" description="Tyr recombinase" evidence="6">
    <location>
        <begin position="126"/>
        <end position="319"/>
    </location>
</feature>
<dbReference type="PROSITE" id="PS51898">
    <property type="entry name" value="TYR_RECOMBINASE"/>
    <property type="match status" value="1"/>
</dbReference>
<feature type="domain" description="Core-binding (CB)" evidence="7">
    <location>
        <begin position="32"/>
        <end position="113"/>
    </location>
</feature>
<evidence type="ECO:0000259" key="6">
    <source>
        <dbReference type="PROSITE" id="PS51898"/>
    </source>
</evidence>
<dbReference type="InterPro" id="IPR013762">
    <property type="entry name" value="Integrase-like_cat_sf"/>
</dbReference>
<evidence type="ECO:0000313" key="8">
    <source>
        <dbReference type="EMBL" id="MBX8632762.1"/>
    </source>
</evidence>
<dbReference type="InterPro" id="IPR044068">
    <property type="entry name" value="CB"/>
</dbReference>
<evidence type="ECO:0000256" key="5">
    <source>
        <dbReference type="SAM" id="MobiDB-lite"/>
    </source>
</evidence>
<feature type="region of interest" description="Disordered" evidence="5">
    <location>
        <begin position="1"/>
        <end position="26"/>
    </location>
</feature>
<evidence type="ECO:0000259" key="7">
    <source>
        <dbReference type="PROSITE" id="PS51900"/>
    </source>
</evidence>
<dbReference type="PANTHER" id="PTHR30349">
    <property type="entry name" value="PHAGE INTEGRASE-RELATED"/>
    <property type="match status" value="1"/>
</dbReference>
<dbReference type="EMBL" id="JAGVSJ010000064">
    <property type="protein sequence ID" value="MBX8632762.1"/>
    <property type="molecule type" value="Genomic_DNA"/>
</dbReference>
<protein>
    <submittedName>
        <fullName evidence="8">Tyrosine-type recombinase/integrase</fullName>
    </submittedName>
</protein>
<dbReference type="Pfam" id="PF00589">
    <property type="entry name" value="Phage_integrase"/>
    <property type="match status" value="1"/>
</dbReference>
<dbReference type="InterPro" id="IPR002104">
    <property type="entry name" value="Integrase_catalytic"/>
</dbReference>
<evidence type="ECO:0000256" key="3">
    <source>
        <dbReference type="ARBA" id="ARBA00023172"/>
    </source>
</evidence>
<sequence length="360" mass="41202">MAGFRSRRRFPGMAEEKEGGAHSMSPAREIEPGLAEKLPEFVKWLRRSTKPRYSSETVKRMVRSVKFISAFLDPLDFTEDQVFEFIDSRSGQSRDKTVQNHLNGFRAFCRFMDSPVGVPTIPAGKPRPRYIPTDEEVQKVLKGARLYANESIRLRNTIWVKLAAYCGLRVSEISKINLSDLEEGRLLVRSSKREDDRYVPLSAQMHSEITEYVEKHRPRAPNDPALFVAEHVVDGGIVVKRPSPDYVRRRIKESAIRGKAGMVSPHALRHWFATTLLKGGVRGHGLDTRKIQVLLGHKSIASTQIYTHVTSEEASNEVLSQWNSFFRTREEMNRVRIRCGLYNTKRGERDSNPRSHRETA</sequence>
<reference evidence="8" key="1">
    <citation type="submission" date="2021-04" db="EMBL/GenBank/DDBJ databases">
        <title>Genomic insights into ecological role and evolution of a novel Thermoplasmata order Candidatus Sysuiplasmatales.</title>
        <authorList>
            <person name="Yuan Y."/>
        </authorList>
    </citation>
    <scope>NUCLEOTIDE SEQUENCE</scope>
    <source>
        <strain evidence="8">YP2-bin.285</strain>
    </source>
</reference>
<proteinExistence type="predicted"/>
<dbReference type="Gene3D" id="1.10.443.10">
    <property type="entry name" value="Intergrase catalytic core"/>
    <property type="match status" value="1"/>
</dbReference>
<evidence type="ECO:0000256" key="1">
    <source>
        <dbReference type="ARBA" id="ARBA00022908"/>
    </source>
</evidence>
<dbReference type="PROSITE" id="PS51900">
    <property type="entry name" value="CB"/>
    <property type="match status" value="1"/>
</dbReference>
<dbReference type="InterPro" id="IPR050090">
    <property type="entry name" value="Tyrosine_recombinase_XerCD"/>
</dbReference>